<accession>A0A8W8LU28</accession>
<proteinExistence type="predicted"/>
<keyword evidence="2" id="KW-0472">Membrane</keyword>
<evidence type="ECO:0000313" key="4">
    <source>
        <dbReference type="Proteomes" id="UP000005408"/>
    </source>
</evidence>
<name>A0A8W8LU28_MAGGI</name>
<evidence type="ECO:0000313" key="3">
    <source>
        <dbReference type="EnsemblMetazoa" id="G29716.1:cds"/>
    </source>
</evidence>
<dbReference type="Proteomes" id="UP000005408">
    <property type="component" value="Unassembled WGS sequence"/>
</dbReference>
<feature type="transmembrane region" description="Helical" evidence="2">
    <location>
        <begin position="20"/>
        <end position="41"/>
    </location>
</feature>
<dbReference type="OrthoDB" id="6136115at2759"/>
<keyword evidence="2" id="KW-0812">Transmembrane</keyword>
<dbReference type="EnsemblMetazoa" id="G29716.1">
    <property type="protein sequence ID" value="G29716.1:cds"/>
    <property type="gene ID" value="G29716"/>
</dbReference>
<keyword evidence="2" id="KW-1133">Transmembrane helix</keyword>
<feature type="region of interest" description="Disordered" evidence="1">
    <location>
        <begin position="150"/>
        <end position="171"/>
    </location>
</feature>
<reference evidence="3" key="1">
    <citation type="submission" date="2022-08" db="UniProtKB">
        <authorList>
            <consortium name="EnsemblMetazoa"/>
        </authorList>
    </citation>
    <scope>IDENTIFICATION</scope>
    <source>
        <strain evidence="3">05x7-T-G4-1.051#20</strain>
    </source>
</reference>
<protein>
    <submittedName>
        <fullName evidence="3">Uncharacterized protein</fullName>
    </submittedName>
</protein>
<dbReference type="AlphaFoldDB" id="A0A8W8LU28"/>
<evidence type="ECO:0000256" key="1">
    <source>
        <dbReference type="SAM" id="MobiDB-lite"/>
    </source>
</evidence>
<organism evidence="3 4">
    <name type="scientific">Magallana gigas</name>
    <name type="common">Pacific oyster</name>
    <name type="synonym">Crassostrea gigas</name>
    <dbReference type="NCBI Taxonomy" id="29159"/>
    <lineage>
        <taxon>Eukaryota</taxon>
        <taxon>Metazoa</taxon>
        <taxon>Spiralia</taxon>
        <taxon>Lophotrochozoa</taxon>
        <taxon>Mollusca</taxon>
        <taxon>Bivalvia</taxon>
        <taxon>Autobranchia</taxon>
        <taxon>Pteriomorphia</taxon>
        <taxon>Ostreida</taxon>
        <taxon>Ostreoidea</taxon>
        <taxon>Ostreidae</taxon>
        <taxon>Magallana</taxon>
    </lineage>
</organism>
<keyword evidence="4" id="KW-1185">Reference proteome</keyword>
<sequence>MHTYKFTYITADVNIGVTLGTLFGGFILGVVVTAVVTTLMYKRLKFRITNREDLRVMFAGNRAYGCAGFDDSGAQISNRNNRKQDVAKLSPYSFAKETQGYNLSSNQEDERTEDVYNFLREQTEHDDDTYDHACVVPNHSTDLSDYSNIHDAATFRPSPSEDGDDYSTLRH</sequence>
<evidence type="ECO:0000256" key="2">
    <source>
        <dbReference type="SAM" id="Phobius"/>
    </source>
</evidence>